<dbReference type="Gene3D" id="3.40.50.2300">
    <property type="match status" value="2"/>
</dbReference>
<accession>A0A953HZ74</accession>
<reference evidence="2" key="1">
    <citation type="submission" date="2017-11" db="EMBL/GenBank/DDBJ databases">
        <title>Three new genomes from thermophilic consortium.</title>
        <authorList>
            <person name="Quaggio R."/>
            <person name="Amgarten D."/>
            <person name="Setubal J.C."/>
        </authorList>
    </citation>
    <scope>NUCLEOTIDE SEQUENCE</scope>
    <source>
        <strain evidence="2">ZCTH01-B2</strain>
    </source>
</reference>
<evidence type="ECO:0000256" key="1">
    <source>
        <dbReference type="SAM" id="MobiDB-lite"/>
    </source>
</evidence>
<dbReference type="PANTHER" id="PTHR35271:SF1">
    <property type="entry name" value="ABC TRANSPORTER, SUBSTRATE-BINDING LIPOPROTEIN"/>
    <property type="match status" value="1"/>
</dbReference>
<dbReference type="EMBL" id="PIUK01000021">
    <property type="protein sequence ID" value="MBY6275342.1"/>
    <property type="molecule type" value="Genomic_DNA"/>
</dbReference>
<proteinExistence type="predicted"/>
<name>A0A953HZ74_SYMTR</name>
<dbReference type="PANTHER" id="PTHR35271">
    <property type="entry name" value="ABC TRANSPORTER, SUBSTRATE-BINDING LIPOPROTEIN-RELATED"/>
    <property type="match status" value="1"/>
</dbReference>
<evidence type="ECO:0000313" key="3">
    <source>
        <dbReference type="Proteomes" id="UP000732377"/>
    </source>
</evidence>
<dbReference type="Proteomes" id="UP000732377">
    <property type="component" value="Unassembled WGS sequence"/>
</dbReference>
<evidence type="ECO:0008006" key="4">
    <source>
        <dbReference type="Google" id="ProtNLM"/>
    </source>
</evidence>
<protein>
    <recommendedName>
        <fullName evidence="4">ABC transporter substrate-binding protein</fullName>
    </recommendedName>
</protein>
<dbReference type="Pfam" id="PF04392">
    <property type="entry name" value="ABC_sub_bind"/>
    <property type="match status" value="1"/>
</dbReference>
<dbReference type="AlphaFoldDB" id="A0A953HZ74"/>
<organism evidence="2 3">
    <name type="scientific">Symbiobacterium thermophilum</name>
    <dbReference type="NCBI Taxonomy" id="2734"/>
    <lineage>
        <taxon>Bacteria</taxon>
        <taxon>Bacillati</taxon>
        <taxon>Bacillota</taxon>
        <taxon>Clostridia</taxon>
        <taxon>Eubacteriales</taxon>
        <taxon>Symbiobacteriaceae</taxon>
        <taxon>Symbiobacterium</taxon>
    </lineage>
</organism>
<comment type="caution">
    <text evidence="2">The sequence shown here is derived from an EMBL/GenBank/DDBJ whole genome shotgun (WGS) entry which is preliminary data.</text>
</comment>
<evidence type="ECO:0000313" key="2">
    <source>
        <dbReference type="EMBL" id="MBY6275342.1"/>
    </source>
</evidence>
<dbReference type="InterPro" id="IPR007487">
    <property type="entry name" value="ABC_transpt-TYRBP-like"/>
</dbReference>
<feature type="region of interest" description="Disordered" evidence="1">
    <location>
        <begin position="341"/>
        <end position="361"/>
    </location>
</feature>
<gene>
    <name evidence="2" type="ORF">CWE10_03855</name>
</gene>
<sequence length="361" mass="37361">MMDQRIDRNGRHRRRPGLCGPGRHVALLSLVLAAALFAGCARRDPAPAAIAVLLADDVRLEKVEGLREGLAELGYTPDRVDITVYSARGDRSRLPALAAQAIASGPDVLVAGGGIEADTLHRSDNPGLPVVMAGVASPVRWGWIDSYARPGGLMTGVDNQHAELSGKRLELLTKLLPDVRRVLVLYDPQVVPGLHALEVVEEAAARLGVSLGTVEAGDLDGALAGLGAIEPGEYDAALLLPAFVLESGAGAIAAALERLGLPAMGPLDLGPEAGLMAAYGNSNRAQGKQAARFVAKVLSGADPATLPIESIDNPELVVDLEVVRRLGITLKPEGMAFAHVRGDEAGPGPGDVQVPAGEVGP</sequence>
<dbReference type="SUPFAM" id="SSF53756">
    <property type="entry name" value="UDP-Glycosyltransferase/glycogen phosphorylase"/>
    <property type="match status" value="1"/>
</dbReference>
<dbReference type="CDD" id="cd06325">
    <property type="entry name" value="PBP1_ABC_unchar_transporter"/>
    <property type="match status" value="1"/>
</dbReference>